<dbReference type="PROSITE" id="PS00688">
    <property type="entry name" value="SIGMA54_INTERACT_3"/>
    <property type="match status" value="1"/>
</dbReference>
<feature type="domain" description="Response regulatory" evidence="11">
    <location>
        <begin position="2"/>
        <end position="116"/>
    </location>
</feature>
<feature type="domain" description="Sigma-54 factor interaction" evidence="10">
    <location>
        <begin position="141"/>
        <end position="369"/>
    </location>
</feature>
<dbReference type="InterPro" id="IPR002078">
    <property type="entry name" value="Sigma_54_int"/>
</dbReference>
<dbReference type="Gene3D" id="3.40.50.300">
    <property type="entry name" value="P-loop containing nucleotide triphosphate hydrolases"/>
    <property type="match status" value="1"/>
</dbReference>
<dbReference type="FunFam" id="3.40.50.300:FF:000006">
    <property type="entry name" value="DNA-binding transcriptional regulator NtrC"/>
    <property type="match status" value="1"/>
</dbReference>
<evidence type="ECO:0000256" key="2">
    <source>
        <dbReference type="ARBA" id="ARBA00022741"/>
    </source>
</evidence>
<dbReference type="SUPFAM" id="SSF46689">
    <property type="entry name" value="Homeodomain-like"/>
    <property type="match status" value="1"/>
</dbReference>
<dbReference type="Pfam" id="PF00072">
    <property type="entry name" value="Response_reg"/>
    <property type="match status" value="1"/>
</dbReference>
<dbReference type="PROSITE" id="PS50045">
    <property type="entry name" value="SIGMA54_INTERACT_4"/>
    <property type="match status" value="1"/>
</dbReference>
<keyword evidence="7" id="KW-0804">Transcription</keyword>
<dbReference type="EMBL" id="JACEZT010000008">
    <property type="protein sequence ID" value="MBA5638100.1"/>
    <property type="molecule type" value="Genomic_DNA"/>
</dbReference>
<keyword evidence="1 8" id="KW-0597">Phosphoprotein</keyword>
<dbReference type="PROSITE" id="PS00676">
    <property type="entry name" value="SIGMA54_INTERACT_2"/>
    <property type="match status" value="1"/>
</dbReference>
<gene>
    <name evidence="12" type="ORF">H3H37_13645</name>
</gene>
<evidence type="ECO:0000259" key="10">
    <source>
        <dbReference type="PROSITE" id="PS50045"/>
    </source>
</evidence>
<dbReference type="Gene3D" id="3.40.50.2300">
    <property type="match status" value="1"/>
</dbReference>
<name>A0A7W2ICD9_9BURK</name>
<sequence length="472" mass="50732">MQAILVEDEDALRLATSQTLELGGFTVQACASAEEALPLLRPDYGGVVVTDVRLPGRSGLELLEQVVALDAELPVIVVTGHGDVSMAVAAMRGGAYDFIEKPFAAERLQETVRRAQERRALVLENRALRAQRALHPDLPDLVGRSEAIERVKVMIRNVAPAAVDVLIHGQTGTGKEVVARLLHAASGRKGQFVAINCGALPESVFESEIFGHEAGAFTGAQKRRIGKLEYANGGTVFLDEIESMPMALQVKLLRVLQERRLERLGGNESIALDCRVVAATKTDLLQLAAQGLFREDLYYRIGVVNLELPRLRDRPDDIPLLLAHFVQDAAARFQRPVPNWSAQQMAQWQAADWPGNVRELRNFAERLVLGVVQMPAGVAATGAAVGAATGTVTGTATGTAAGMAPADAATTPHAAPAGPSLPQQVDQFERELIVRALDATDGNVALAADHLGVPRKTLYDKLKKYQIGTGRK</sequence>
<evidence type="ECO:0000256" key="7">
    <source>
        <dbReference type="ARBA" id="ARBA00023163"/>
    </source>
</evidence>
<keyword evidence="6" id="KW-0238">DNA-binding</keyword>
<dbReference type="GO" id="GO:0006355">
    <property type="term" value="P:regulation of DNA-templated transcription"/>
    <property type="evidence" value="ECO:0007669"/>
    <property type="project" value="InterPro"/>
</dbReference>
<comment type="caution">
    <text evidence="12">The sequence shown here is derived from an EMBL/GenBank/DDBJ whole genome shotgun (WGS) entry which is preliminary data.</text>
</comment>
<dbReference type="InterPro" id="IPR027417">
    <property type="entry name" value="P-loop_NTPase"/>
</dbReference>
<dbReference type="SMART" id="SM00382">
    <property type="entry name" value="AAA"/>
    <property type="match status" value="1"/>
</dbReference>
<feature type="modified residue" description="4-aspartylphosphate" evidence="8">
    <location>
        <position position="51"/>
    </location>
</feature>
<dbReference type="InterPro" id="IPR002197">
    <property type="entry name" value="HTH_Fis"/>
</dbReference>
<dbReference type="PRINTS" id="PR01590">
    <property type="entry name" value="HTHFIS"/>
</dbReference>
<reference evidence="12 13" key="1">
    <citation type="submission" date="2020-07" db="EMBL/GenBank/DDBJ databases">
        <title>Novel species isolated from subtropical streams in China.</title>
        <authorList>
            <person name="Lu H."/>
        </authorList>
    </citation>
    <scope>NUCLEOTIDE SEQUENCE [LARGE SCALE GENOMIC DNA]</scope>
    <source>
        <strain evidence="12 13">LX20W</strain>
    </source>
</reference>
<protein>
    <submittedName>
        <fullName evidence="12">Sigma-54-dependent Fis family transcriptional regulator</fullName>
    </submittedName>
</protein>
<evidence type="ECO:0000313" key="12">
    <source>
        <dbReference type="EMBL" id="MBA5638100.1"/>
    </source>
</evidence>
<dbReference type="InterPro" id="IPR025944">
    <property type="entry name" value="Sigma_54_int_dom_CS"/>
</dbReference>
<dbReference type="Pfam" id="PF02954">
    <property type="entry name" value="HTH_8"/>
    <property type="match status" value="1"/>
</dbReference>
<dbReference type="PANTHER" id="PTHR32071:SF57">
    <property type="entry name" value="C4-DICARBOXYLATE TRANSPORT TRANSCRIPTIONAL REGULATORY PROTEIN DCTD"/>
    <property type="match status" value="1"/>
</dbReference>
<dbReference type="Proteomes" id="UP000534388">
    <property type="component" value="Unassembled WGS sequence"/>
</dbReference>
<evidence type="ECO:0000313" key="13">
    <source>
        <dbReference type="Proteomes" id="UP000534388"/>
    </source>
</evidence>
<dbReference type="Pfam" id="PF00158">
    <property type="entry name" value="Sigma54_activat"/>
    <property type="match status" value="1"/>
</dbReference>
<evidence type="ECO:0000256" key="3">
    <source>
        <dbReference type="ARBA" id="ARBA00022840"/>
    </source>
</evidence>
<keyword evidence="3" id="KW-0067">ATP-binding</keyword>
<dbReference type="PROSITE" id="PS00675">
    <property type="entry name" value="SIGMA54_INTERACT_1"/>
    <property type="match status" value="1"/>
</dbReference>
<dbReference type="InterPro" id="IPR009057">
    <property type="entry name" value="Homeodomain-like_sf"/>
</dbReference>
<dbReference type="GO" id="GO:0000160">
    <property type="term" value="P:phosphorelay signal transduction system"/>
    <property type="evidence" value="ECO:0007669"/>
    <property type="project" value="UniProtKB-KW"/>
</dbReference>
<dbReference type="SMART" id="SM00448">
    <property type="entry name" value="REC"/>
    <property type="match status" value="1"/>
</dbReference>
<dbReference type="Gene3D" id="1.10.8.60">
    <property type="match status" value="1"/>
</dbReference>
<dbReference type="CDD" id="cd00009">
    <property type="entry name" value="AAA"/>
    <property type="match status" value="1"/>
</dbReference>
<dbReference type="CDD" id="cd17549">
    <property type="entry name" value="REC_DctD-like"/>
    <property type="match status" value="1"/>
</dbReference>
<keyword evidence="4" id="KW-0902">Two-component regulatory system</keyword>
<dbReference type="InterPro" id="IPR058031">
    <property type="entry name" value="AAA_lid_NorR"/>
</dbReference>
<evidence type="ECO:0000256" key="4">
    <source>
        <dbReference type="ARBA" id="ARBA00023012"/>
    </source>
</evidence>
<evidence type="ECO:0000256" key="6">
    <source>
        <dbReference type="ARBA" id="ARBA00023125"/>
    </source>
</evidence>
<accession>A0A7W2ICD9</accession>
<dbReference type="InterPro" id="IPR011006">
    <property type="entry name" value="CheY-like_superfamily"/>
</dbReference>
<evidence type="ECO:0000256" key="9">
    <source>
        <dbReference type="SAM" id="MobiDB-lite"/>
    </source>
</evidence>
<feature type="compositionally biased region" description="Low complexity" evidence="9">
    <location>
        <begin position="400"/>
        <end position="418"/>
    </location>
</feature>
<dbReference type="RefSeq" id="WP_182163615.1">
    <property type="nucleotide sequence ID" value="NZ_JACEZT010000008.1"/>
</dbReference>
<dbReference type="SUPFAM" id="SSF52172">
    <property type="entry name" value="CheY-like"/>
    <property type="match status" value="1"/>
</dbReference>
<dbReference type="InterPro" id="IPR025943">
    <property type="entry name" value="Sigma_54_int_dom_ATP-bd_2"/>
</dbReference>
<keyword evidence="13" id="KW-1185">Reference proteome</keyword>
<dbReference type="InterPro" id="IPR001789">
    <property type="entry name" value="Sig_transdc_resp-reg_receiver"/>
</dbReference>
<dbReference type="FunFam" id="3.40.50.2300:FF:000018">
    <property type="entry name" value="DNA-binding transcriptional regulator NtrC"/>
    <property type="match status" value="1"/>
</dbReference>
<dbReference type="SUPFAM" id="SSF52540">
    <property type="entry name" value="P-loop containing nucleoside triphosphate hydrolases"/>
    <property type="match status" value="1"/>
</dbReference>
<evidence type="ECO:0000256" key="1">
    <source>
        <dbReference type="ARBA" id="ARBA00022553"/>
    </source>
</evidence>
<evidence type="ECO:0000256" key="5">
    <source>
        <dbReference type="ARBA" id="ARBA00023015"/>
    </source>
</evidence>
<keyword evidence="5" id="KW-0805">Transcription regulation</keyword>
<dbReference type="Gene3D" id="1.10.10.60">
    <property type="entry name" value="Homeodomain-like"/>
    <property type="match status" value="1"/>
</dbReference>
<dbReference type="Pfam" id="PF25601">
    <property type="entry name" value="AAA_lid_14"/>
    <property type="match status" value="1"/>
</dbReference>
<keyword evidence="2" id="KW-0547">Nucleotide-binding</keyword>
<evidence type="ECO:0000256" key="8">
    <source>
        <dbReference type="PROSITE-ProRule" id="PRU00169"/>
    </source>
</evidence>
<dbReference type="InterPro" id="IPR003593">
    <property type="entry name" value="AAA+_ATPase"/>
</dbReference>
<dbReference type="PANTHER" id="PTHR32071">
    <property type="entry name" value="TRANSCRIPTIONAL REGULATORY PROTEIN"/>
    <property type="match status" value="1"/>
</dbReference>
<dbReference type="GO" id="GO:0005524">
    <property type="term" value="F:ATP binding"/>
    <property type="evidence" value="ECO:0007669"/>
    <property type="project" value="UniProtKB-KW"/>
</dbReference>
<evidence type="ECO:0000259" key="11">
    <source>
        <dbReference type="PROSITE" id="PS50110"/>
    </source>
</evidence>
<feature type="region of interest" description="Disordered" evidence="9">
    <location>
        <begin position="400"/>
        <end position="421"/>
    </location>
</feature>
<organism evidence="12 13">
    <name type="scientific">Rugamonas brunnea</name>
    <dbReference type="NCBI Taxonomy" id="2758569"/>
    <lineage>
        <taxon>Bacteria</taxon>
        <taxon>Pseudomonadati</taxon>
        <taxon>Pseudomonadota</taxon>
        <taxon>Betaproteobacteria</taxon>
        <taxon>Burkholderiales</taxon>
        <taxon>Oxalobacteraceae</taxon>
        <taxon>Telluria group</taxon>
        <taxon>Rugamonas</taxon>
    </lineage>
</organism>
<dbReference type="GO" id="GO:0043565">
    <property type="term" value="F:sequence-specific DNA binding"/>
    <property type="evidence" value="ECO:0007669"/>
    <property type="project" value="InterPro"/>
</dbReference>
<dbReference type="AlphaFoldDB" id="A0A7W2ICD9"/>
<proteinExistence type="predicted"/>
<dbReference type="PROSITE" id="PS50110">
    <property type="entry name" value="RESPONSE_REGULATORY"/>
    <property type="match status" value="1"/>
</dbReference>
<dbReference type="InterPro" id="IPR025662">
    <property type="entry name" value="Sigma_54_int_dom_ATP-bd_1"/>
</dbReference>